<evidence type="ECO:0000259" key="9">
    <source>
        <dbReference type="SMART" id="SM00849"/>
    </source>
</evidence>
<accession>A0ABQ1YDJ8</accession>
<comment type="caution">
    <text evidence="10">The sequence shown here is derived from an EMBL/GenBank/DDBJ whole genome shotgun (WGS) entry which is preliminary data.</text>
</comment>
<dbReference type="Proteomes" id="UP000659344">
    <property type="component" value="Unassembled WGS sequence"/>
</dbReference>
<name>A0ABQ1YDJ8_9BACL</name>
<evidence type="ECO:0000256" key="8">
    <source>
        <dbReference type="ARBA" id="ARBA00048505"/>
    </source>
</evidence>
<evidence type="ECO:0000256" key="7">
    <source>
        <dbReference type="ARBA" id="ARBA00034301"/>
    </source>
</evidence>
<feature type="domain" description="Metallo-beta-lactamase" evidence="9">
    <location>
        <begin position="47"/>
        <end position="265"/>
    </location>
</feature>
<evidence type="ECO:0000313" key="10">
    <source>
        <dbReference type="EMBL" id="GGH20774.1"/>
    </source>
</evidence>
<dbReference type="PANTHER" id="PTHR42978">
    <property type="entry name" value="QUORUM-QUENCHING LACTONASE YTNP-RELATED-RELATED"/>
    <property type="match status" value="1"/>
</dbReference>
<keyword evidence="4" id="KW-0378">Hydrolase</keyword>
<comment type="catalytic activity">
    <reaction evidence="6">
        <text>3',5'-cyclic CMP + H2O = CMP + H(+)</text>
        <dbReference type="Rhea" id="RHEA:72675"/>
        <dbReference type="ChEBI" id="CHEBI:15377"/>
        <dbReference type="ChEBI" id="CHEBI:15378"/>
        <dbReference type="ChEBI" id="CHEBI:58003"/>
        <dbReference type="ChEBI" id="CHEBI:60377"/>
    </reaction>
    <physiologicalReaction direction="left-to-right" evidence="6">
        <dbReference type="Rhea" id="RHEA:72676"/>
    </physiologicalReaction>
</comment>
<dbReference type="InterPro" id="IPR036866">
    <property type="entry name" value="RibonucZ/Hydroxyglut_hydro"/>
</dbReference>
<keyword evidence="11" id="KW-1185">Reference proteome</keyword>
<keyword evidence="3" id="KW-0479">Metal-binding</keyword>
<reference evidence="11" key="1">
    <citation type="journal article" date="2019" name="Int. J. Syst. Evol. Microbiol.">
        <title>The Global Catalogue of Microorganisms (GCM) 10K type strain sequencing project: providing services to taxonomists for standard genome sequencing and annotation.</title>
        <authorList>
            <consortium name="The Broad Institute Genomics Platform"/>
            <consortium name="The Broad Institute Genome Sequencing Center for Infectious Disease"/>
            <person name="Wu L."/>
            <person name="Ma J."/>
        </authorList>
    </citation>
    <scope>NUCLEOTIDE SEQUENCE [LARGE SCALE GENOMIC DNA]</scope>
    <source>
        <strain evidence="11">CGMCC 1.12769</strain>
    </source>
</reference>
<dbReference type="RefSeq" id="WP_188537923.1">
    <property type="nucleotide sequence ID" value="NZ_BMFT01000001.1"/>
</dbReference>
<dbReference type="SUPFAM" id="SSF56281">
    <property type="entry name" value="Metallo-hydrolase/oxidoreductase"/>
    <property type="match status" value="1"/>
</dbReference>
<sequence>MHQKIKIHVLQTGKVKVDEALPFHTNSLNPLGFTGIFRSEDHKIWMPVSVYLIEHPKGLILFDTGWSSSVRNVTKAKKNVIFGEISVADLPTGKAIDEQLLALGYTSKDLDYIILSHLDGDHAGGLQLVKDAKNVLVSREELEASKGWSKTIRYNSKLWEGIKLQPFDFENSGIGPMGRSFDLFNDGSLQLIWTPGHSKGLTSLKVRNECDEYVLLVADTGYARKSWKKLIIPGISINKKHALQSLKWVKEMANQQNCIDALANHDPDVEPHTITL</sequence>
<proteinExistence type="inferred from homology"/>
<dbReference type="EMBL" id="BMFT01000001">
    <property type="protein sequence ID" value="GGH20774.1"/>
    <property type="molecule type" value="Genomic_DNA"/>
</dbReference>
<evidence type="ECO:0000256" key="5">
    <source>
        <dbReference type="ARBA" id="ARBA00022833"/>
    </source>
</evidence>
<dbReference type="InterPro" id="IPR001279">
    <property type="entry name" value="Metallo-B-lactamas"/>
</dbReference>
<protein>
    <recommendedName>
        <fullName evidence="9">Metallo-beta-lactamase domain-containing protein</fullName>
    </recommendedName>
</protein>
<dbReference type="SMART" id="SM00849">
    <property type="entry name" value="Lactamase_B"/>
    <property type="match status" value="1"/>
</dbReference>
<evidence type="ECO:0000313" key="11">
    <source>
        <dbReference type="Proteomes" id="UP000659344"/>
    </source>
</evidence>
<evidence type="ECO:0000256" key="6">
    <source>
        <dbReference type="ARBA" id="ARBA00034221"/>
    </source>
</evidence>
<evidence type="ECO:0000256" key="4">
    <source>
        <dbReference type="ARBA" id="ARBA00022801"/>
    </source>
</evidence>
<dbReference type="Pfam" id="PF00753">
    <property type="entry name" value="Lactamase_B"/>
    <property type="match status" value="1"/>
</dbReference>
<dbReference type="CDD" id="cd07729">
    <property type="entry name" value="AHL_lactonase_MBL-fold"/>
    <property type="match status" value="1"/>
</dbReference>
<dbReference type="PANTHER" id="PTHR42978:SF2">
    <property type="entry name" value="102 KBASES UNSTABLE REGION: FROM 1 TO 119443"/>
    <property type="match status" value="1"/>
</dbReference>
<evidence type="ECO:0000256" key="3">
    <source>
        <dbReference type="ARBA" id="ARBA00022723"/>
    </source>
</evidence>
<keyword evidence="5" id="KW-0862">Zinc</keyword>
<dbReference type="Gene3D" id="3.60.15.10">
    <property type="entry name" value="Ribonuclease Z/Hydroxyacylglutathione hydrolase-like"/>
    <property type="match status" value="1"/>
</dbReference>
<organism evidence="10 11">
    <name type="scientific">Paenibacillus segetis</name>
    <dbReference type="NCBI Taxonomy" id="1325360"/>
    <lineage>
        <taxon>Bacteria</taxon>
        <taxon>Bacillati</taxon>
        <taxon>Bacillota</taxon>
        <taxon>Bacilli</taxon>
        <taxon>Bacillales</taxon>
        <taxon>Paenibacillaceae</taxon>
        <taxon>Paenibacillus</taxon>
    </lineage>
</organism>
<comment type="catalytic activity">
    <reaction evidence="8">
        <text>3',5'-cyclic UMP + H2O = UMP + H(+)</text>
        <dbReference type="Rhea" id="RHEA:70575"/>
        <dbReference type="ChEBI" id="CHEBI:15377"/>
        <dbReference type="ChEBI" id="CHEBI:15378"/>
        <dbReference type="ChEBI" id="CHEBI:57865"/>
        <dbReference type="ChEBI" id="CHEBI:184387"/>
    </reaction>
    <physiologicalReaction direction="left-to-right" evidence="8">
        <dbReference type="Rhea" id="RHEA:70576"/>
    </physiologicalReaction>
</comment>
<comment type="function">
    <text evidence="7">Counteracts the endogenous Pycsar antiviral defense system. Phosphodiesterase that enables metal-dependent hydrolysis of host cyclic nucleotide Pycsar defense signals such as cCMP and cUMP.</text>
</comment>
<evidence type="ECO:0000256" key="1">
    <source>
        <dbReference type="ARBA" id="ARBA00001947"/>
    </source>
</evidence>
<comment type="similarity">
    <text evidence="2">Belongs to the metallo-beta-lactamase superfamily.</text>
</comment>
<dbReference type="InterPro" id="IPR051013">
    <property type="entry name" value="MBL_superfamily_lactonases"/>
</dbReference>
<comment type="cofactor">
    <cofactor evidence="1">
        <name>Zn(2+)</name>
        <dbReference type="ChEBI" id="CHEBI:29105"/>
    </cofactor>
</comment>
<evidence type="ECO:0000256" key="2">
    <source>
        <dbReference type="ARBA" id="ARBA00007749"/>
    </source>
</evidence>
<gene>
    <name evidence="10" type="ORF">GCM10008013_18310</name>
</gene>